<dbReference type="EMBL" id="VSRR010001887">
    <property type="protein sequence ID" value="MPC28289.1"/>
    <property type="molecule type" value="Genomic_DNA"/>
</dbReference>
<evidence type="ECO:0000256" key="4">
    <source>
        <dbReference type="ARBA" id="ARBA00022771"/>
    </source>
</evidence>
<evidence type="ECO:0000256" key="1">
    <source>
        <dbReference type="ARBA" id="ARBA00004123"/>
    </source>
</evidence>
<evidence type="ECO:0000313" key="10">
    <source>
        <dbReference type="EMBL" id="MPC28289.1"/>
    </source>
</evidence>
<keyword evidence="2" id="KW-0479">Metal-binding</keyword>
<feature type="domain" description="C2H2-type" evidence="9">
    <location>
        <begin position="141"/>
        <end position="163"/>
    </location>
</feature>
<feature type="compositionally biased region" description="Basic residues" evidence="8">
    <location>
        <begin position="92"/>
        <end position="101"/>
    </location>
</feature>
<dbReference type="GO" id="GO:0005634">
    <property type="term" value="C:nucleus"/>
    <property type="evidence" value="ECO:0007669"/>
    <property type="project" value="UniProtKB-SubCell"/>
</dbReference>
<dbReference type="Pfam" id="PF00096">
    <property type="entry name" value="zf-C2H2"/>
    <property type="match status" value="2"/>
</dbReference>
<dbReference type="FunFam" id="3.30.160.60:FF:000100">
    <property type="entry name" value="Zinc finger 45-like"/>
    <property type="match status" value="1"/>
</dbReference>
<reference evidence="10 11" key="1">
    <citation type="submission" date="2019-05" db="EMBL/GenBank/DDBJ databases">
        <title>Another draft genome of Portunus trituberculatus and its Hox gene families provides insights of decapod evolution.</title>
        <authorList>
            <person name="Jeong J.-H."/>
            <person name="Song I."/>
            <person name="Kim S."/>
            <person name="Choi T."/>
            <person name="Kim D."/>
            <person name="Ryu S."/>
            <person name="Kim W."/>
        </authorList>
    </citation>
    <scope>NUCLEOTIDE SEQUENCE [LARGE SCALE GENOMIC DNA]</scope>
    <source>
        <tissue evidence="10">Muscle</tissue>
    </source>
</reference>
<dbReference type="FunFam" id="3.30.160.60:FF:002343">
    <property type="entry name" value="Zinc finger protein 33A"/>
    <property type="match status" value="1"/>
</dbReference>
<feature type="domain" description="C2H2-type" evidence="9">
    <location>
        <begin position="199"/>
        <end position="226"/>
    </location>
</feature>
<dbReference type="PANTHER" id="PTHR16515:SF66">
    <property type="entry name" value="C2H2-TYPE DOMAIN-CONTAINING PROTEIN"/>
    <property type="match status" value="1"/>
</dbReference>
<keyword evidence="5" id="KW-0862">Zinc</keyword>
<evidence type="ECO:0000256" key="2">
    <source>
        <dbReference type="ARBA" id="ARBA00022723"/>
    </source>
</evidence>
<dbReference type="SMART" id="SM00355">
    <property type="entry name" value="ZnF_C2H2"/>
    <property type="match status" value="5"/>
</dbReference>
<keyword evidence="6" id="KW-0539">Nucleus</keyword>
<protein>
    <submittedName>
        <fullName evidence="10">Myoneurin</fullName>
    </submittedName>
</protein>
<comment type="subcellular location">
    <subcellularLocation>
        <location evidence="1">Nucleus</location>
    </subcellularLocation>
</comment>
<feature type="domain" description="C2H2-type" evidence="9">
    <location>
        <begin position="111"/>
        <end position="138"/>
    </location>
</feature>
<feature type="domain" description="C2H2-type" evidence="9">
    <location>
        <begin position="246"/>
        <end position="274"/>
    </location>
</feature>
<feature type="compositionally biased region" description="Low complexity" evidence="8">
    <location>
        <begin position="8"/>
        <end position="32"/>
    </location>
</feature>
<dbReference type="OrthoDB" id="8117402at2759"/>
<dbReference type="PROSITE" id="PS00028">
    <property type="entry name" value="ZINC_FINGER_C2H2_1"/>
    <property type="match status" value="4"/>
</dbReference>
<gene>
    <name evidence="10" type="primary">MYNN_1</name>
    <name evidence="10" type="ORF">E2C01_021490</name>
</gene>
<accession>A0A5B7E4E5</accession>
<keyword evidence="3" id="KW-0677">Repeat</keyword>
<proteinExistence type="predicted"/>
<sequence>MTSVKVCPSTPSPSSGGYPDGAPSSPDSPSPTEVTMKVEEAAAEERFLQECLAMDELDQEDTLPSTLKKDSEESEDKDSNDENLGREANRGQRAKRPRKKYQKIQRLTRIYTCVDCPETFSRLSQLRAHSRVHAQDQDERYECDLCEEVFDRLKRLMSHRKKHHRASLSCKICDVCQVGFSSPGDLKVHKRAHAPPKPFRCDSCPASFQQVGSLARHKMIHTGERPLRRRPEHRPGSFKETGVKPYSCEVCGAAFCEKRNLKRHIISLHEDVRLAGSSRSKDIGEGEVEGLVKLQQAPLPAKRREPEQVSYTLAPQTPLVLAQPQEVVQQVVQQEEPPQEVPQQSLTLQQVVLQQSLTSEEVLAGTSPAPQTITTQMPQLVLAQGPGQPPRPARPATTCQNHHAHVLTFMEGSCNQWQTWCFCDPPTPGDTTPAPAPTLSTIPAAAGTIIATAPVPAPSPPAPTVALTTAPCATLEHLEGQIIPAQIQVQIPVSGGQEVVRGWLGGWAKC</sequence>
<dbReference type="GO" id="GO:0006355">
    <property type="term" value="P:regulation of DNA-templated transcription"/>
    <property type="evidence" value="ECO:0007669"/>
    <property type="project" value="UniProtKB-ARBA"/>
</dbReference>
<dbReference type="Proteomes" id="UP000324222">
    <property type="component" value="Unassembled WGS sequence"/>
</dbReference>
<dbReference type="InterPro" id="IPR050331">
    <property type="entry name" value="Zinc_finger"/>
</dbReference>
<name>A0A5B7E4E5_PORTR</name>
<feature type="region of interest" description="Disordered" evidence="8">
    <location>
        <begin position="1"/>
        <end position="101"/>
    </location>
</feature>
<dbReference type="Pfam" id="PF13912">
    <property type="entry name" value="zf-C2H2_6"/>
    <property type="match status" value="1"/>
</dbReference>
<feature type="compositionally biased region" description="Basic and acidic residues" evidence="8">
    <location>
        <begin position="36"/>
        <end position="48"/>
    </location>
</feature>
<evidence type="ECO:0000256" key="3">
    <source>
        <dbReference type="ARBA" id="ARBA00022737"/>
    </source>
</evidence>
<dbReference type="InterPro" id="IPR013087">
    <property type="entry name" value="Znf_C2H2_type"/>
</dbReference>
<evidence type="ECO:0000256" key="7">
    <source>
        <dbReference type="PROSITE-ProRule" id="PRU00042"/>
    </source>
</evidence>
<feature type="compositionally biased region" description="Acidic residues" evidence="8">
    <location>
        <begin position="72"/>
        <end position="81"/>
    </location>
</feature>
<dbReference type="Pfam" id="PF12874">
    <property type="entry name" value="zf-met"/>
    <property type="match status" value="1"/>
</dbReference>
<evidence type="ECO:0000256" key="5">
    <source>
        <dbReference type="ARBA" id="ARBA00022833"/>
    </source>
</evidence>
<dbReference type="Gene3D" id="3.30.160.60">
    <property type="entry name" value="Classic Zinc Finger"/>
    <property type="match status" value="4"/>
</dbReference>
<evidence type="ECO:0000313" key="11">
    <source>
        <dbReference type="Proteomes" id="UP000324222"/>
    </source>
</evidence>
<organism evidence="10 11">
    <name type="scientific">Portunus trituberculatus</name>
    <name type="common">Swimming crab</name>
    <name type="synonym">Neptunus trituberculatus</name>
    <dbReference type="NCBI Taxonomy" id="210409"/>
    <lineage>
        <taxon>Eukaryota</taxon>
        <taxon>Metazoa</taxon>
        <taxon>Ecdysozoa</taxon>
        <taxon>Arthropoda</taxon>
        <taxon>Crustacea</taxon>
        <taxon>Multicrustacea</taxon>
        <taxon>Malacostraca</taxon>
        <taxon>Eumalacostraca</taxon>
        <taxon>Eucarida</taxon>
        <taxon>Decapoda</taxon>
        <taxon>Pleocyemata</taxon>
        <taxon>Brachyura</taxon>
        <taxon>Eubrachyura</taxon>
        <taxon>Portunoidea</taxon>
        <taxon>Portunidae</taxon>
        <taxon>Portuninae</taxon>
        <taxon>Portunus</taxon>
    </lineage>
</organism>
<evidence type="ECO:0000256" key="6">
    <source>
        <dbReference type="ARBA" id="ARBA00023242"/>
    </source>
</evidence>
<dbReference type="GO" id="GO:0008270">
    <property type="term" value="F:zinc ion binding"/>
    <property type="evidence" value="ECO:0007669"/>
    <property type="project" value="UniProtKB-KW"/>
</dbReference>
<feature type="domain" description="C2H2-type" evidence="9">
    <location>
        <begin position="171"/>
        <end position="198"/>
    </location>
</feature>
<dbReference type="PANTHER" id="PTHR16515">
    <property type="entry name" value="PR DOMAIN ZINC FINGER PROTEIN"/>
    <property type="match status" value="1"/>
</dbReference>
<dbReference type="AlphaFoldDB" id="A0A5B7E4E5"/>
<keyword evidence="4 7" id="KW-0863">Zinc-finger</keyword>
<dbReference type="InterPro" id="IPR036236">
    <property type="entry name" value="Znf_C2H2_sf"/>
</dbReference>
<evidence type="ECO:0000256" key="8">
    <source>
        <dbReference type="SAM" id="MobiDB-lite"/>
    </source>
</evidence>
<dbReference type="PROSITE" id="PS50157">
    <property type="entry name" value="ZINC_FINGER_C2H2_2"/>
    <property type="match status" value="5"/>
</dbReference>
<dbReference type="SUPFAM" id="SSF57667">
    <property type="entry name" value="beta-beta-alpha zinc fingers"/>
    <property type="match status" value="3"/>
</dbReference>
<comment type="caution">
    <text evidence="10">The sequence shown here is derived from an EMBL/GenBank/DDBJ whole genome shotgun (WGS) entry which is preliminary data.</text>
</comment>
<keyword evidence="11" id="KW-1185">Reference proteome</keyword>
<evidence type="ECO:0000259" key="9">
    <source>
        <dbReference type="PROSITE" id="PS50157"/>
    </source>
</evidence>